<gene>
    <name evidence="4" type="ORF">HMPREF9238_01072</name>
</gene>
<dbReference type="PROSITE" id="PS50110">
    <property type="entry name" value="RESPONSE_REGULATORY"/>
    <property type="match status" value="1"/>
</dbReference>
<evidence type="ECO:0000256" key="2">
    <source>
        <dbReference type="PROSITE-ProRule" id="PRU00169"/>
    </source>
</evidence>
<dbReference type="SMART" id="SM00448">
    <property type="entry name" value="REC"/>
    <property type="match status" value="1"/>
</dbReference>
<evidence type="ECO:0000259" key="3">
    <source>
        <dbReference type="PROSITE" id="PS50110"/>
    </source>
</evidence>
<dbReference type="InterPro" id="IPR050595">
    <property type="entry name" value="Bact_response_regulator"/>
</dbReference>
<comment type="caution">
    <text evidence="4">The sequence shown here is derived from an EMBL/GenBank/DDBJ whole genome shotgun (WGS) entry which is preliminary data.</text>
</comment>
<feature type="modified residue" description="4-aspartylphosphate" evidence="2">
    <location>
        <position position="61"/>
    </location>
</feature>
<keyword evidence="5" id="KW-1185">Reference proteome</keyword>
<keyword evidence="1 2" id="KW-0597">Phosphoprotein</keyword>
<dbReference type="Pfam" id="PF00072">
    <property type="entry name" value="Response_reg"/>
    <property type="match status" value="1"/>
</dbReference>
<proteinExistence type="predicted"/>
<protein>
    <recommendedName>
        <fullName evidence="3">Response regulatory domain-containing protein</fullName>
    </recommendedName>
</protein>
<organism evidence="4 5">
    <name type="scientific">Gleimia europaea ACS-120-V-Col10b</name>
    <dbReference type="NCBI Taxonomy" id="883069"/>
    <lineage>
        <taxon>Bacteria</taxon>
        <taxon>Bacillati</taxon>
        <taxon>Actinomycetota</taxon>
        <taxon>Actinomycetes</taxon>
        <taxon>Actinomycetales</taxon>
        <taxon>Actinomycetaceae</taxon>
        <taxon>Gleimia</taxon>
    </lineage>
</organism>
<evidence type="ECO:0000256" key="1">
    <source>
        <dbReference type="ARBA" id="ARBA00022553"/>
    </source>
</evidence>
<dbReference type="InterPro" id="IPR011006">
    <property type="entry name" value="CheY-like_superfamily"/>
</dbReference>
<dbReference type="InterPro" id="IPR001789">
    <property type="entry name" value="Sig_transdc_resp-reg_receiver"/>
</dbReference>
<accession>A0A9W5RF56</accession>
<name>A0A9W5RF56_9ACTO</name>
<feature type="domain" description="Response regulatory" evidence="3">
    <location>
        <begin position="5"/>
        <end position="129"/>
    </location>
</feature>
<dbReference type="PANTHER" id="PTHR44591">
    <property type="entry name" value="STRESS RESPONSE REGULATOR PROTEIN 1"/>
    <property type="match status" value="1"/>
</dbReference>
<dbReference type="PANTHER" id="PTHR44591:SF3">
    <property type="entry name" value="RESPONSE REGULATORY DOMAIN-CONTAINING PROTEIN"/>
    <property type="match status" value="1"/>
</dbReference>
<evidence type="ECO:0000313" key="4">
    <source>
        <dbReference type="EMBL" id="EPD31304.1"/>
    </source>
</evidence>
<reference evidence="4 5" key="1">
    <citation type="submission" date="2013-05" db="EMBL/GenBank/DDBJ databases">
        <title>The Genome Sequence of Actinomyces europaeus ACS-120-V-COL10B.</title>
        <authorList>
            <consortium name="The Broad Institute Genomics Platform"/>
            <person name="Earl A."/>
            <person name="Ward D."/>
            <person name="Feldgarden M."/>
            <person name="Gevers D."/>
            <person name="Saerens B."/>
            <person name="Vaneechoutte M."/>
            <person name="Walker B."/>
            <person name="Young S."/>
            <person name="Zeng Q."/>
            <person name="Gargeya S."/>
            <person name="Fitzgerald M."/>
            <person name="Haas B."/>
            <person name="Abouelleil A."/>
            <person name="Allen A.W."/>
            <person name="Alvarado L."/>
            <person name="Arachchi H.M."/>
            <person name="Berlin A.M."/>
            <person name="Chapman S.B."/>
            <person name="Gainer-Dewar J."/>
            <person name="Goldberg J."/>
            <person name="Griggs A."/>
            <person name="Gujja S."/>
            <person name="Hansen M."/>
            <person name="Howarth C."/>
            <person name="Imamovic A."/>
            <person name="Ireland A."/>
            <person name="Larimer J."/>
            <person name="McCowan C."/>
            <person name="Murphy C."/>
            <person name="Pearson M."/>
            <person name="Poon T.W."/>
            <person name="Priest M."/>
            <person name="Roberts A."/>
            <person name="Saif S."/>
            <person name="Shea T."/>
            <person name="Sisk P."/>
            <person name="Sykes S."/>
            <person name="Wortman J."/>
            <person name="Nusbaum C."/>
            <person name="Birren B."/>
        </authorList>
    </citation>
    <scope>NUCLEOTIDE SEQUENCE [LARGE SCALE GENOMIC DNA]</scope>
    <source>
        <strain evidence="4 5">ACS-120-V-Col10b</strain>
    </source>
</reference>
<dbReference type="Gene3D" id="3.40.50.2300">
    <property type="match status" value="1"/>
</dbReference>
<dbReference type="GO" id="GO:0000160">
    <property type="term" value="P:phosphorelay signal transduction system"/>
    <property type="evidence" value="ECO:0007669"/>
    <property type="project" value="InterPro"/>
</dbReference>
<dbReference type="SUPFAM" id="SSF52172">
    <property type="entry name" value="CheY-like"/>
    <property type="match status" value="1"/>
</dbReference>
<evidence type="ECO:0000313" key="5">
    <source>
        <dbReference type="Proteomes" id="UP000014387"/>
    </source>
</evidence>
<dbReference type="EMBL" id="AGWN01000001">
    <property type="protein sequence ID" value="EPD31304.1"/>
    <property type="molecule type" value="Genomic_DNA"/>
</dbReference>
<sequence length="157" mass="17417">MMKLAILIVEDEPEVRDALERDLDSFQGVCRIEVADSAEDARLAIDEIDEDGDVLALVLADHRLPGESGVDFLIALASDGLTADTRKVLVTGQADQEDTIRALNEASLDHYFTKPWNAQELVDEVREQLTDYVISMGIDPLPHMRALDAVRVMDAIR</sequence>
<dbReference type="AlphaFoldDB" id="A0A9W5RF56"/>
<dbReference type="Proteomes" id="UP000014387">
    <property type="component" value="Unassembled WGS sequence"/>
</dbReference>